<feature type="compositionally biased region" description="Basic and acidic residues" evidence="3">
    <location>
        <begin position="766"/>
        <end position="783"/>
    </location>
</feature>
<feature type="compositionally biased region" description="Low complexity" evidence="3">
    <location>
        <begin position="1134"/>
        <end position="1145"/>
    </location>
</feature>
<dbReference type="EMBL" id="BDIP01000096">
    <property type="protein sequence ID" value="GIQ80048.1"/>
    <property type="molecule type" value="Genomic_DNA"/>
</dbReference>
<feature type="compositionally biased region" description="Basic and acidic residues" evidence="3">
    <location>
        <begin position="1261"/>
        <end position="1284"/>
    </location>
</feature>
<evidence type="ECO:0000256" key="3">
    <source>
        <dbReference type="SAM" id="MobiDB-lite"/>
    </source>
</evidence>
<feature type="compositionally biased region" description="Low complexity" evidence="3">
    <location>
        <begin position="733"/>
        <end position="744"/>
    </location>
</feature>
<feature type="compositionally biased region" description="Basic and acidic residues" evidence="3">
    <location>
        <begin position="1402"/>
        <end position="1426"/>
    </location>
</feature>
<feature type="region of interest" description="Disordered" evidence="3">
    <location>
        <begin position="1402"/>
        <end position="1449"/>
    </location>
</feature>
<dbReference type="Gene3D" id="3.80.10.10">
    <property type="entry name" value="Ribonuclease Inhibitor"/>
    <property type="match status" value="1"/>
</dbReference>
<keyword evidence="2" id="KW-0677">Repeat</keyword>
<feature type="compositionally biased region" description="Polar residues" evidence="3">
    <location>
        <begin position="928"/>
        <end position="946"/>
    </location>
</feature>
<feature type="region of interest" description="Disordered" evidence="3">
    <location>
        <begin position="662"/>
        <end position="796"/>
    </location>
</feature>
<dbReference type="PROSITE" id="PS51450">
    <property type="entry name" value="LRR"/>
    <property type="match status" value="1"/>
</dbReference>
<feature type="region of interest" description="Disordered" evidence="3">
    <location>
        <begin position="531"/>
        <end position="558"/>
    </location>
</feature>
<protein>
    <submittedName>
        <fullName evidence="4">Uncharacterized protein</fullName>
    </submittedName>
</protein>
<feature type="compositionally biased region" description="Polar residues" evidence="3">
    <location>
        <begin position="1082"/>
        <end position="1094"/>
    </location>
</feature>
<feature type="region of interest" description="Disordered" evidence="3">
    <location>
        <begin position="221"/>
        <end position="240"/>
    </location>
</feature>
<feature type="compositionally biased region" description="Basic and acidic residues" evidence="3">
    <location>
        <begin position="1095"/>
        <end position="1113"/>
    </location>
</feature>
<proteinExistence type="predicted"/>
<feature type="compositionally biased region" description="Basic and acidic residues" evidence="3">
    <location>
        <begin position="824"/>
        <end position="838"/>
    </location>
</feature>
<evidence type="ECO:0000313" key="4">
    <source>
        <dbReference type="EMBL" id="GIQ80048.1"/>
    </source>
</evidence>
<reference evidence="4 5" key="1">
    <citation type="journal article" date="2018" name="PLoS ONE">
        <title>The draft genome of Kipferlia bialata reveals reductive genome evolution in fornicate parasites.</title>
        <authorList>
            <person name="Tanifuji G."/>
            <person name="Takabayashi S."/>
            <person name="Kume K."/>
            <person name="Takagi M."/>
            <person name="Nakayama T."/>
            <person name="Kamikawa R."/>
            <person name="Inagaki Y."/>
            <person name="Hashimoto T."/>
        </authorList>
    </citation>
    <scope>NUCLEOTIDE SEQUENCE [LARGE SCALE GENOMIC DNA]</scope>
    <source>
        <strain evidence="4">NY0173</strain>
    </source>
</reference>
<feature type="compositionally biased region" description="Low complexity" evidence="3">
    <location>
        <begin position="1167"/>
        <end position="1190"/>
    </location>
</feature>
<feature type="compositionally biased region" description="Pro residues" evidence="3">
    <location>
        <begin position="1018"/>
        <end position="1031"/>
    </location>
</feature>
<evidence type="ECO:0000256" key="2">
    <source>
        <dbReference type="ARBA" id="ARBA00022737"/>
    </source>
</evidence>
<feature type="region of interest" description="Disordered" evidence="3">
    <location>
        <begin position="903"/>
        <end position="1190"/>
    </location>
</feature>
<organism evidence="4 5">
    <name type="scientific">Kipferlia bialata</name>
    <dbReference type="NCBI Taxonomy" id="797122"/>
    <lineage>
        <taxon>Eukaryota</taxon>
        <taxon>Metamonada</taxon>
        <taxon>Carpediemonas-like organisms</taxon>
        <taxon>Kipferlia</taxon>
    </lineage>
</organism>
<feature type="compositionally biased region" description="Pro residues" evidence="3">
    <location>
        <begin position="373"/>
        <end position="389"/>
    </location>
</feature>
<feature type="compositionally biased region" description="Polar residues" evidence="3">
    <location>
        <begin position="868"/>
        <end position="877"/>
    </location>
</feature>
<feature type="compositionally biased region" description="Basic and acidic residues" evidence="3">
    <location>
        <begin position="959"/>
        <end position="969"/>
    </location>
</feature>
<feature type="compositionally biased region" description="Polar residues" evidence="3">
    <location>
        <begin position="745"/>
        <end position="763"/>
    </location>
</feature>
<name>A0A9K3CPR6_9EUKA</name>
<feature type="region of interest" description="Disordered" evidence="3">
    <location>
        <begin position="60"/>
        <end position="92"/>
    </location>
</feature>
<sequence length="1449" mass="156633">MARKGQHFPQKRPSGDGCRRPPKRTPNSGPSHKEYVDTLHIYDRLRPTDMSKDAWRQMSRLEPVGGRGPNSYLRPWSHLPPREGRAKQDDEEEAVIQREMEAVKGVVVTHAGVDVYQCCRFRVEVVVPGSVWPHLEPWCDQISHRIGAGCTMTCCSPEQRSQWGVIIGAATYHDVSMAFRLLQLCVALLRHTDASGAPLQPNAEYRPVSSPSYLRHRDLDGVGSLRGRPMNDTGRPIHSPPRMYLPRRAVDCVRRYWFKAQVPEGSRYIDWADPPSKGTFSDVYWDSLRVLFEGGPNRARARLVVSRGSGEVVCTGLDVARTLINEVEMVKTLMGAAVSVRSYTKAIQSQDLAKPERLVPSDTGTSSKRDNPQPTPLPPPLPLAPLTAPPPPPPFPLVYHAPRLATPETYHPNFCVYLLVDPAVEEVLTASLIETHENRSDYSSIDVSHNRLTRVDCNRSFMRVRRLDLSHNHLAEVSLNQPLFLSLTSLDLSGNRLRRVTGLQQCVMLERLVLKGNQIQALHDILPVAPSHQLQMSPPKPGGKGPSPSGAAPPSPYSVGALSLAGPTASSAYSHGYQTSASGNVGVQSCGTPSDGLYTLLPALRSLDLTSNPLGQGHEVVMLRAVPSLTFLALSSTLSEPGLGSLAAALLPDVRVYMDGRPVSSEGVTDLPPTSTRPPQDAPAMGSRASYPAKPTPSYQQHVGGASRGSAPSPYTRLSVDMGVGVSAGQGRQSSSQLQMPQSSDTHSSQVSARPMYSAQSPYVISRRDPPSHTSHMDREWVPKTETTLPASPRSFPRPLSAVSAYSAVHSYSHSSLPSSEAEEGAKAKGVGKPELRRPSRPAPTRPSAYARLDSAATHTQHGERESASTGETQQRTKGLYSTPVVESAAVTEAPARILVSHTEVSRSVPKASESDAGVYGTGKGTRPVQSTESVSSDIASRSTSARPRHSHLSVSSSARDEDAREGATGRHPVNSGQSRLRAVPASPPESPIGIAMGHLDTLEEGTVLADTLTPEVACPPPDPDTTPLPPRAGVGKPRGKEKGGSRGVGREDRVYGQGTQSERDRDHTAGTGLRRSDLGYSASSDRGSYSTSRQGKERESESRGGRSTEARGRPPTRSSASSKNTTKPVHSEPVVSRRVRVGGSDPRRGVSHAPQAWRDRRDSATSSLSHPPAMSALSAPPMPSASSLYPPSLLLRASAFGEEEASVAETGRHVAAPRRSRPTSPDRRPSYSRERETLVGSGSQSRGHMASQLLDSVLLQKEREEGREQRRRSLEKRERERAKGRARRPSAPSPAPAMGQGLVPSKGDPLHTVPTIPMVPASYGSLPSTHCSDSIYSPIYSSSFRSLAKCKGENTPQMAPPSSGVVGCVSKVSREGDQDDGLTIPPLPSEYQTASALAKARETMREREREKARARLDGGSREQRRASLSLRVSHTPIRISPVKESRRE</sequence>
<keyword evidence="1" id="KW-0433">Leucine-rich repeat</keyword>
<accession>A0A9K3CPR6</accession>
<dbReference type="PANTHER" id="PTHR15454:SF56">
    <property type="entry name" value="PROTEIN PHOSPHATASE 1 REGULATORY SUBUNIT 7-RELATED"/>
    <property type="match status" value="1"/>
</dbReference>
<feature type="compositionally biased region" description="Basic residues" evidence="3">
    <location>
        <begin position="1"/>
        <end position="10"/>
    </location>
</feature>
<feature type="region of interest" description="Disordered" evidence="3">
    <location>
        <begin position="1202"/>
        <end position="1309"/>
    </location>
</feature>
<keyword evidence="5" id="KW-1185">Reference proteome</keyword>
<dbReference type="OrthoDB" id="266138at2759"/>
<feature type="compositionally biased region" description="Basic and acidic residues" evidence="3">
    <location>
        <begin position="1039"/>
        <end position="1055"/>
    </location>
</feature>
<dbReference type="PANTHER" id="PTHR15454">
    <property type="entry name" value="NISCHARIN RELATED"/>
    <property type="match status" value="1"/>
</dbReference>
<dbReference type="GO" id="GO:0005737">
    <property type="term" value="C:cytoplasm"/>
    <property type="evidence" value="ECO:0007669"/>
    <property type="project" value="TreeGrafter"/>
</dbReference>
<feature type="region of interest" description="Disordered" evidence="3">
    <location>
        <begin position="815"/>
        <end position="882"/>
    </location>
</feature>
<gene>
    <name evidence="4" type="ORF">KIPB_000779</name>
</gene>
<feature type="region of interest" description="Disordered" evidence="3">
    <location>
        <begin position="351"/>
        <end position="389"/>
    </location>
</feature>
<feature type="region of interest" description="Disordered" evidence="3">
    <location>
        <begin position="1"/>
        <end position="37"/>
    </location>
</feature>
<dbReference type="InterPro" id="IPR032675">
    <property type="entry name" value="LRR_dom_sf"/>
</dbReference>
<feature type="compositionally biased region" description="Basic and acidic residues" evidence="3">
    <location>
        <begin position="1225"/>
        <end position="1238"/>
    </location>
</feature>
<comment type="caution">
    <text evidence="4">The sequence shown here is derived from an EMBL/GenBank/DDBJ whole genome shotgun (WGS) entry which is preliminary data.</text>
</comment>
<feature type="compositionally biased region" description="Polar residues" evidence="3">
    <location>
        <begin position="1117"/>
        <end position="1129"/>
    </location>
</feature>
<evidence type="ECO:0000256" key="1">
    <source>
        <dbReference type="ARBA" id="ARBA00022614"/>
    </source>
</evidence>
<evidence type="ECO:0000313" key="5">
    <source>
        <dbReference type="Proteomes" id="UP000265618"/>
    </source>
</evidence>
<dbReference type="SUPFAM" id="SSF52058">
    <property type="entry name" value="L domain-like"/>
    <property type="match status" value="1"/>
</dbReference>
<dbReference type="InterPro" id="IPR001611">
    <property type="entry name" value="Leu-rich_rpt"/>
</dbReference>
<dbReference type="Proteomes" id="UP000265618">
    <property type="component" value="Unassembled WGS sequence"/>
</dbReference>